<dbReference type="PANTHER" id="PTHR10151">
    <property type="entry name" value="ECTONUCLEOTIDE PYROPHOSPHATASE/PHOSPHODIESTERASE"/>
    <property type="match status" value="1"/>
</dbReference>
<evidence type="ECO:0000313" key="2">
    <source>
        <dbReference type="EMBL" id="KAG9510004.1"/>
    </source>
</evidence>
<proteinExistence type="predicted"/>
<dbReference type="CDD" id="cd16018">
    <property type="entry name" value="Enpp"/>
    <property type="match status" value="1"/>
</dbReference>
<keyword evidence="1" id="KW-0812">Transmembrane</keyword>
<name>A0ABQ7S9A7_9ACAR</name>
<dbReference type="SUPFAM" id="SSF53649">
    <property type="entry name" value="Alkaline phosphatase-like"/>
    <property type="match status" value="1"/>
</dbReference>
<protein>
    <submittedName>
        <fullName evidence="2">Bis(5'-adenosyl)-triphosphatase ENPP4</fullName>
    </submittedName>
</protein>
<dbReference type="Proteomes" id="UP000825002">
    <property type="component" value="Unassembled WGS sequence"/>
</dbReference>
<evidence type="ECO:0000313" key="3">
    <source>
        <dbReference type="Proteomes" id="UP000825002"/>
    </source>
</evidence>
<dbReference type="PANTHER" id="PTHR10151:SF120">
    <property type="entry name" value="BIS(5'-ADENOSYL)-TRIPHOSPHATASE"/>
    <property type="match status" value="1"/>
</dbReference>
<keyword evidence="1" id="KW-0472">Membrane</keyword>
<keyword evidence="1" id="KW-1133">Transmembrane helix</keyword>
<evidence type="ECO:0000256" key="1">
    <source>
        <dbReference type="SAM" id="Phobius"/>
    </source>
</evidence>
<dbReference type="Gene3D" id="3.30.1360.180">
    <property type="match status" value="1"/>
</dbReference>
<accession>A0ABQ7S9A7</accession>
<dbReference type="InterPro" id="IPR002591">
    <property type="entry name" value="Phosphodiest/P_Trfase"/>
</dbReference>
<gene>
    <name evidence="2" type="primary">ENPP4</name>
    <name evidence="2" type="ORF">GZH46_01462</name>
</gene>
<reference evidence="2 3" key="1">
    <citation type="submission" date="2020-10" db="EMBL/GenBank/DDBJ databases">
        <authorList>
            <person name="Klimov P.B."/>
            <person name="Dyachkov S.M."/>
            <person name="Chetverikov P.E."/>
        </authorList>
    </citation>
    <scope>NUCLEOTIDE SEQUENCE [LARGE SCALE GENOMIC DNA]</scope>
    <source>
        <strain evidence="2">BMOC 18-1129-001#AD2665</strain>
        <tissue evidence="2">Entire mites</tissue>
    </source>
</reference>
<dbReference type="InterPro" id="IPR017850">
    <property type="entry name" value="Alkaline_phosphatase_core_sf"/>
</dbReference>
<dbReference type="Pfam" id="PF01663">
    <property type="entry name" value="Phosphodiest"/>
    <property type="match status" value="1"/>
</dbReference>
<dbReference type="EMBL" id="JAIFTH010000263">
    <property type="protein sequence ID" value="KAG9510004.1"/>
    <property type="molecule type" value="Genomic_DNA"/>
</dbReference>
<organism evidence="2 3">
    <name type="scientific">Fragariocoptes setiger</name>
    <dbReference type="NCBI Taxonomy" id="1670756"/>
    <lineage>
        <taxon>Eukaryota</taxon>
        <taxon>Metazoa</taxon>
        <taxon>Ecdysozoa</taxon>
        <taxon>Arthropoda</taxon>
        <taxon>Chelicerata</taxon>
        <taxon>Arachnida</taxon>
        <taxon>Acari</taxon>
        <taxon>Acariformes</taxon>
        <taxon>Trombidiformes</taxon>
        <taxon>Prostigmata</taxon>
        <taxon>Eupodina</taxon>
        <taxon>Eriophyoidea</taxon>
        <taxon>Phytoptidae</taxon>
        <taxon>Fragariocoptes</taxon>
    </lineage>
</organism>
<comment type="caution">
    <text evidence="2">The sequence shown here is derived from an EMBL/GenBank/DDBJ whole genome shotgun (WGS) entry which is preliminary data.</text>
</comment>
<sequence length="506" mass="57603">MASLVAQVPILLLISFDGFRHDYLSPALTPNLYALSQRSTVGNMRSLYVTKTYPNHFSIATGLYVDEHEIINNKMYDPTLAQPTFKPSTTAREWWDPHNRTVPIWTANQLLGDDRVSGSMMYPGSVTPYQGMVPVHLKPFDTVRNWTLNIDTVIQWLTDELMPANFVSVYFDNPDHTAHIFGPFSSQVHESLLELDHAVGYLMHRLQAEHLAQRTNVIFVSDHGMAQVSKRVYLDKLIDTSLFELYGASPVWSLWLKPNAMNMKIIIYKKLKRLARQNHFQVYKRNEIPQIYHYSKTPRIGHLLLVSDEGYDIYANASVDWTIDSTVWGNHGWSPTSEDMRPLFMATGPAFRAGYYHEHPFPNIDLFPLMCYILELPLRKLPNNGSLERISDMLATEELYRLTDSVVATDNNHHNSIGLVPVILGGIVLLIGGAMCMTCVASCARAKPKIDYDIDSLAPGLNIDLEFYLDHAGNKQQQRFGKTTLAINQSTSHKRVPEEFRLLLHN</sequence>
<keyword evidence="3" id="KW-1185">Reference proteome</keyword>
<dbReference type="Gene3D" id="3.40.720.10">
    <property type="entry name" value="Alkaline Phosphatase, subunit A"/>
    <property type="match status" value="1"/>
</dbReference>
<feature type="transmembrane region" description="Helical" evidence="1">
    <location>
        <begin position="419"/>
        <end position="441"/>
    </location>
</feature>